<dbReference type="CDD" id="cd16329">
    <property type="entry name" value="LolA_like"/>
    <property type="match status" value="1"/>
</dbReference>
<reference evidence="4" key="1">
    <citation type="submission" date="2017-08" db="EMBL/GenBank/DDBJ databases">
        <title>Direct submision.</title>
        <authorList>
            <person name="Kim S.-J."/>
            <person name="Rhee S.-K."/>
        </authorList>
    </citation>
    <scope>NUCLEOTIDE SEQUENCE [LARGE SCALE GENOMIC DNA]</scope>
    <source>
        <strain evidence="4">GI5</strain>
    </source>
</reference>
<dbReference type="RefSeq" id="WP_101896423.1">
    <property type="nucleotide sequence ID" value="NZ_CP022684.1"/>
</dbReference>
<keyword evidence="1" id="KW-0732">Signal</keyword>
<accession>A0A2K9LSE8</accession>
<proteinExistence type="predicted"/>
<evidence type="ECO:0000313" key="4">
    <source>
        <dbReference type="Proteomes" id="UP000235116"/>
    </source>
</evidence>
<dbReference type="KEGG" id="kak:Kalk_20905"/>
<name>A0A2K9LSE8_9GAMM</name>
<evidence type="ECO:0000256" key="1">
    <source>
        <dbReference type="SAM" id="SignalP"/>
    </source>
</evidence>
<dbReference type="AlphaFoldDB" id="A0A2K9LSE8"/>
<dbReference type="Proteomes" id="UP000235116">
    <property type="component" value="Chromosome"/>
</dbReference>
<dbReference type="InterPro" id="IPR033399">
    <property type="entry name" value="TP_0789-like"/>
</dbReference>
<dbReference type="EMBL" id="CP022684">
    <property type="protein sequence ID" value="AUM15051.1"/>
    <property type="molecule type" value="Genomic_DNA"/>
</dbReference>
<keyword evidence="3" id="KW-0449">Lipoprotein</keyword>
<dbReference type="Gene3D" id="2.50.20.10">
    <property type="entry name" value="Lipoprotein localisation LolA/LolB/LppX"/>
    <property type="match status" value="1"/>
</dbReference>
<feature type="domain" description="Uncharacterized protein TP-0789" evidence="2">
    <location>
        <begin position="79"/>
        <end position="261"/>
    </location>
</feature>
<gene>
    <name evidence="3" type="ORF">Kalk_20905</name>
</gene>
<protein>
    <submittedName>
        <fullName evidence="3">Outer membrane lipoprotein-sorting protein</fullName>
    </submittedName>
</protein>
<sequence length="263" mass="30338">MNRKLVNLLAAFSLVAVTQVHAETPEEKGYNIYKEAERRDEGFVDNQADMLMILKNKQEATSEREMSVKGLEGKGDEGDMSLMVFLSPKDQKGTALLTHQHKDRDDDQWLYLPALKRVKKIASSKKSGPFMGSEFSFEDIGGQSIEDYTYKYLKDESYEGQDCFVVESYPVDKNSGYTRVVSWIDKEHYRTLKAEFYDRKSSHLKTLTTNGFKQYEGKFWRPDELLMVNHQTGRSTVMKQSNIKFKTGLSDSDFNKNSLKRAR</sequence>
<keyword evidence="4" id="KW-1185">Reference proteome</keyword>
<feature type="chain" id="PRO_5014778650" evidence="1">
    <location>
        <begin position="23"/>
        <end position="263"/>
    </location>
</feature>
<feature type="signal peptide" evidence="1">
    <location>
        <begin position="1"/>
        <end position="22"/>
    </location>
</feature>
<evidence type="ECO:0000313" key="3">
    <source>
        <dbReference type="EMBL" id="AUM15051.1"/>
    </source>
</evidence>
<organism evidence="3 4">
    <name type="scientific">Ketobacter alkanivorans</name>
    <dbReference type="NCBI Taxonomy" id="1917421"/>
    <lineage>
        <taxon>Bacteria</taxon>
        <taxon>Pseudomonadati</taxon>
        <taxon>Pseudomonadota</taxon>
        <taxon>Gammaproteobacteria</taxon>
        <taxon>Pseudomonadales</taxon>
        <taxon>Ketobacteraceae</taxon>
        <taxon>Ketobacter</taxon>
    </lineage>
</organism>
<evidence type="ECO:0000259" key="2">
    <source>
        <dbReference type="Pfam" id="PF17131"/>
    </source>
</evidence>
<dbReference type="OrthoDB" id="9803781at2"/>
<dbReference type="Pfam" id="PF17131">
    <property type="entry name" value="LolA_like"/>
    <property type="match status" value="1"/>
</dbReference>